<evidence type="ECO:0000313" key="3">
    <source>
        <dbReference type="Proteomes" id="UP000246740"/>
    </source>
</evidence>
<feature type="chain" id="PRO_5016278466" description="Concanavalin A-like lectin/glucanase" evidence="1">
    <location>
        <begin position="26"/>
        <end position="181"/>
    </location>
</feature>
<organism evidence="2 3">
    <name type="scientific">Testicularia cyperi</name>
    <dbReference type="NCBI Taxonomy" id="1882483"/>
    <lineage>
        <taxon>Eukaryota</taxon>
        <taxon>Fungi</taxon>
        <taxon>Dikarya</taxon>
        <taxon>Basidiomycota</taxon>
        <taxon>Ustilaginomycotina</taxon>
        <taxon>Ustilaginomycetes</taxon>
        <taxon>Ustilaginales</taxon>
        <taxon>Anthracoideaceae</taxon>
        <taxon>Testicularia</taxon>
    </lineage>
</organism>
<keyword evidence="1" id="KW-0732">Signal</keyword>
<evidence type="ECO:0000256" key="1">
    <source>
        <dbReference type="SAM" id="SignalP"/>
    </source>
</evidence>
<evidence type="ECO:0000313" key="2">
    <source>
        <dbReference type="EMBL" id="PWZ00113.1"/>
    </source>
</evidence>
<gene>
    <name evidence="2" type="ORF">BCV70DRAFT_231766</name>
</gene>
<protein>
    <recommendedName>
        <fullName evidence="4">Concanavalin A-like lectin/glucanase</fullName>
    </recommendedName>
</protein>
<dbReference type="InParanoid" id="A0A317XQQ0"/>
<dbReference type="Proteomes" id="UP000246740">
    <property type="component" value="Unassembled WGS sequence"/>
</dbReference>
<dbReference type="AlphaFoldDB" id="A0A317XQQ0"/>
<dbReference type="EMBL" id="KZ819193">
    <property type="protein sequence ID" value="PWZ00113.1"/>
    <property type="molecule type" value="Genomic_DNA"/>
</dbReference>
<evidence type="ECO:0008006" key="4">
    <source>
        <dbReference type="Google" id="ProtNLM"/>
    </source>
</evidence>
<name>A0A317XQQ0_9BASI</name>
<keyword evidence="3" id="KW-1185">Reference proteome</keyword>
<accession>A0A317XQQ0</accession>
<feature type="signal peptide" evidence="1">
    <location>
        <begin position="1"/>
        <end position="25"/>
    </location>
</feature>
<reference evidence="2 3" key="1">
    <citation type="journal article" date="2018" name="Mol. Biol. Evol.">
        <title>Broad Genomic Sampling Reveals a Smut Pathogenic Ancestry of the Fungal Clade Ustilaginomycotina.</title>
        <authorList>
            <person name="Kijpornyongpan T."/>
            <person name="Mondo S.J."/>
            <person name="Barry K."/>
            <person name="Sandor L."/>
            <person name="Lee J."/>
            <person name="Lipzen A."/>
            <person name="Pangilinan J."/>
            <person name="LaButti K."/>
            <person name="Hainaut M."/>
            <person name="Henrissat B."/>
            <person name="Grigoriev I.V."/>
            <person name="Spatafora J.W."/>
            <person name="Aime M.C."/>
        </authorList>
    </citation>
    <scope>NUCLEOTIDE SEQUENCE [LARGE SCALE GENOMIC DNA]</scope>
    <source>
        <strain evidence="2 3">MCA 3645</strain>
    </source>
</reference>
<sequence length="181" mass="20615">MSATKIFVPFFLAFVLLVAAIATAAKHHPSIGVNGTGYHELCETDKYPHIPCFTFWRSDLLDARLDTDRINTGNFVVKNDTYKDFGWATPQYPFSIQFKTLELFYGGVDEKGCFNFHAAMHPELTRHVTLLPILTVYTSIWITDEKGTTLFSLNGSDWDEFSSYGWAQSCSKWTHIYVQHG</sequence>
<proteinExistence type="predicted"/>